<keyword evidence="5 7" id="KW-0862">Zinc</keyword>
<organism evidence="9 10">
    <name type="scientific">Suhomyces tanzawaensis NRRL Y-17324</name>
    <dbReference type="NCBI Taxonomy" id="984487"/>
    <lineage>
        <taxon>Eukaryota</taxon>
        <taxon>Fungi</taxon>
        <taxon>Dikarya</taxon>
        <taxon>Ascomycota</taxon>
        <taxon>Saccharomycotina</taxon>
        <taxon>Pichiomycetes</taxon>
        <taxon>Debaryomycetaceae</taxon>
        <taxon>Suhomyces</taxon>
    </lineage>
</organism>
<dbReference type="RefSeq" id="XP_020065612.1">
    <property type="nucleotide sequence ID" value="XM_020209443.1"/>
</dbReference>
<dbReference type="GeneID" id="30983579"/>
<dbReference type="InterPro" id="IPR036264">
    <property type="entry name" value="Bact_exopeptidase_dim_dom"/>
</dbReference>
<sequence>MAVTTRIGYATGLDSYLYQKPQNPDSLCPLVQKLDPHEYIYGTDTIDTILHDKSFREKSKQKLLGAIRIPSESFDEMVDPGTTDSLDELYKLEPVWEQFEKLHQYLEKTFPLLHKHLKLEKVNKFGLVYTWQGSSDKKPILLTAHQDVVPVQEATVGDWKFPPYEGGEDGKFLYGRGVSDCKNLLTGLLETVELLLEEGKFVPERTIILGFGYDEESQGKGAGYISKHLEARYGPDSFLQIIDEGSSGYKEFEGLKFILPATAEKGALNAVIGLYTPGGHSSIPPEHTSIGILAQLINEIEAVQFESILTNANPVLNTLQCVAEHSKSVDKTLKKNILKAHFDQNANKKVIEYWTKNPGDKYLITTSQAVDIIQGGVKSNALPEYAEVLINSRIAVEESVDSTSSKLLDQVQKIAKKFDLGVVFEGQEVVKPTEKGHFDFTLPQTLEPAPITPINDELWSVFGGSLRYLYEELLLPNENSTFVLAPFLSTGNTDTKSYWDLTRSIYRYQPGLPTPNSNIHSVNERLNFDGHLGIVAFYYYYLQVVDKIEDSKFGH</sequence>
<dbReference type="GO" id="GO:0046872">
    <property type="term" value="F:metal ion binding"/>
    <property type="evidence" value="ECO:0007669"/>
    <property type="project" value="UniProtKB-KW"/>
</dbReference>
<feature type="active site" evidence="6">
    <location>
        <position position="147"/>
    </location>
</feature>
<name>A0A1E4SLV1_9ASCO</name>
<accession>A0A1E4SLV1</accession>
<reference evidence="10" key="1">
    <citation type="submission" date="2016-05" db="EMBL/GenBank/DDBJ databases">
        <title>Comparative genomics of biotechnologically important yeasts.</title>
        <authorList>
            <consortium name="DOE Joint Genome Institute"/>
            <person name="Riley R."/>
            <person name="Haridas S."/>
            <person name="Wolfe K.H."/>
            <person name="Lopes M.R."/>
            <person name="Hittinger C.T."/>
            <person name="Goker M."/>
            <person name="Salamov A."/>
            <person name="Wisecaver J."/>
            <person name="Long T.M."/>
            <person name="Aerts A.L."/>
            <person name="Barry K."/>
            <person name="Choi C."/>
            <person name="Clum A."/>
            <person name="Coughlan A.Y."/>
            <person name="Deshpande S."/>
            <person name="Douglass A.P."/>
            <person name="Hanson S.J."/>
            <person name="Klenk H.-P."/>
            <person name="Labutti K."/>
            <person name="Lapidus A."/>
            <person name="Lindquist E."/>
            <person name="Lipzen A."/>
            <person name="Meier-Kolthoff J.P."/>
            <person name="Ohm R.A."/>
            <person name="Otillar R.P."/>
            <person name="Pangilinan J."/>
            <person name="Peng Y."/>
            <person name="Rokas A."/>
            <person name="Rosa C.A."/>
            <person name="Scheuner C."/>
            <person name="Sibirny A.A."/>
            <person name="Slot J.C."/>
            <person name="Stielow J.B."/>
            <person name="Sun H."/>
            <person name="Kurtzman C.P."/>
            <person name="Blackwell M."/>
            <person name="Grigoriev I.V."/>
            <person name="Jeffries T.W."/>
        </authorList>
    </citation>
    <scope>NUCLEOTIDE SEQUENCE [LARGE SCALE GENOMIC DNA]</scope>
    <source>
        <strain evidence="10">NRRL Y-17324</strain>
    </source>
</reference>
<dbReference type="InterPro" id="IPR047177">
    <property type="entry name" value="Pept_M20A"/>
</dbReference>
<feature type="binding site" evidence="7">
    <location>
        <position position="180"/>
    </location>
    <ligand>
        <name>Zn(2+)</name>
        <dbReference type="ChEBI" id="CHEBI:29105"/>
        <label>2</label>
    </ligand>
</feature>
<dbReference type="GO" id="GO:0000328">
    <property type="term" value="C:fungal-type vacuole lumen"/>
    <property type="evidence" value="ECO:0007669"/>
    <property type="project" value="TreeGrafter"/>
</dbReference>
<dbReference type="PROSITE" id="PS00758">
    <property type="entry name" value="ARGE_DAPE_CPG2_1"/>
    <property type="match status" value="1"/>
</dbReference>
<keyword evidence="9" id="KW-0121">Carboxypeptidase</keyword>
<comment type="similarity">
    <text evidence="1">Belongs to the peptidase M20A family.</text>
</comment>
<evidence type="ECO:0000256" key="1">
    <source>
        <dbReference type="ARBA" id="ARBA00006247"/>
    </source>
</evidence>
<dbReference type="Proteomes" id="UP000094285">
    <property type="component" value="Unassembled WGS sequence"/>
</dbReference>
<evidence type="ECO:0000256" key="3">
    <source>
        <dbReference type="ARBA" id="ARBA00022723"/>
    </source>
</evidence>
<dbReference type="SUPFAM" id="SSF53187">
    <property type="entry name" value="Zn-dependent exopeptidases"/>
    <property type="match status" value="1"/>
</dbReference>
<dbReference type="InterPro" id="IPR001261">
    <property type="entry name" value="ArgE/DapE_CS"/>
</dbReference>
<dbReference type="STRING" id="984487.A0A1E4SLV1"/>
<feature type="binding site" evidence="7">
    <location>
        <position position="145"/>
    </location>
    <ligand>
        <name>Zn(2+)</name>
        <dbReference type="ChEBI" id="CHEBI:29105"/>
        <label>2</label>
    </ligand>
</feature>
<keyword evidence="2" id="KW-0645">Protease</keyword>
<dbReference type="Pfam" id="PF07687">
    <property type="entry name" value="M20_dimer"/>
    <property type="match status" value="1"/>
</dbReference>
<dbReference type="PANTHER" id="PTHR45962">
    <property type="entry name" value="N-FATTY-ACYL-AMINO ACID SYNTHASE/HYDROLASE PM20D1"/>
    <property type="match status" value="1"/>
</dbReference>
<keyword evidence="10" id="KW-1185">Reference proteome</keyword>
<dbReference type="EMBL" id="KV453910">
    <property type="protein sequence ID" value="ODV80490.1"/>
    <property type="molecule type" value="Genomic_DNA"/>
</dbReference>
<evidence type="ECO:0000259" key="8">
    <source>
        <dbReference type="Pfam" id="PF07687"/>
    </source>
</evidence>
<dbReference type="GO" id="GO:0051603">
    <property type="term" value="P:proteolysis involved in protein catabolic process"/>
    <property type="evidence" value="ECO:0007669"/>
    <property type="project" value="TreeGrafter"/>
</dbReference>
<protein>
    <submittedName>
        <fullName evidence="9">Carboxypeptidase S</fullName>
    </submittedName>
</protein>
<evidence type="ECO:0000256" key="2">
    <source>
        <dbReference type="ARBA" id="ARBA00022670"/>
    </source>
</evidence>
<feature type="domain" description="Peptidase M20 dimerisation" evidence="8">
    <location>
        <begin position="262"/>
        <end position="417"/>
    </location>
</feature>
<dbReference type="AlphaFoldDB" id="A0A1E4SLV1"/>
<dbReference type="InterPro" id="IPR017141">
    <property type="entry name" value="Pept_M20_carboxypep"/>
</dbReference>
<dbReference type="CDD" id="cd05674">
    <property type="entry name" value="M20_yscS"/>
    <property type="match status" value="1"/>
</dbReference>
<evidence type="ECO:0000256" key="4">
    <source>
        <dbReference type="ARBA" id="ARBA00022801"/>
    </source>
</evidence>
<dbReference type="PANTHER" id="PTHR45962:SF1">
    <property type="entry name" value="N-FATTY-ACYL-AMINO ACID SYNTHASE_HYDROLASE PM20D1"/>
    <property type="match status" value="1"/>
</dbReference>
<feature type="binding site" evidence="7">
    <location>
        <position position="243"/>
    </location>
    <ligand>
        <name>Zn(2+)</name>
        <dbReference type="ChEBI" id="CHEBI:29105"/>
        <label>2</label>
    </ligand>
</feature>
<dbReference type="Gene3D" id="3.30.70.360">
    <property type="match status" value="1"/>
</dbReference>
<feature type="binding site" evidence="7">
    <location>
        <position position="520"/>
    </location>
    <ligand>
        <name>Zn(2+)</name>
        <dbReference type="ChEBI" id="CHEBI:29105"/>
        <label>1</label>
    </ligand>
</feature>
<evidence type="ECO:0000313" key="9">
    <source>
        <dbReference type="EMBL" id="ODV80490.1"/>
    </source>
</evidence>
<proteinExistence type="inferred from homology"/>
<dbReference type="Gene3D" id="3.40.630.10">
    <property type="entry name" value="Zn peptidases"/>
    <property type="match status" value="1"/>
</dbReference>
<dbReference type="InterPro" id="IPR002933">
    <property type="entry name" value="Peptidase_M20"/>
</dbReference>
<keyword evidence="3 7" id="KW-0479">Metal-binding</keyword>
<keyword evidence="4" id="KW-0378">Hydrolase</keyword>
<evidence type="ECO:0000256" key="7">
    <source>
        <dbReference type="PIRSR" id="PIRSR037217-2"/>
    </source>
</evidence>
<dbReference type="Pfam" id="PF01546">
    <property type="entry name" value="Peptidase_M20"/>
    <property type="match status" value="1"/>
</dbReference>
<dbReference type="OrthoDB" id="3064516at2759"/>
<gene>
    <name evidence="9" type="ORF">CANTADRAFT_47245</name>
</gene>
<feature type="active site" description="Proton acceptor" evidence="6">
    <location>
        <position position="215"/>
    </location>
</feature>
<dbReference type="InterPro" id="IPR011650">
    <property type="entry name" value="Peptidase_M20_dimer"/>
</dbReference>
<dbReference type="SUPFAM" id="SSF55031">
    <property type="entry name" value="Bacterial exopeptidase dimerisation domain"/>
    <property type="match status" value="1"/>
</dbReference>
<evidence type="ECO:0000256" key="5">
    <source>
        <dbReference type="ARBA" id="ARBA00022833"/>
    </source>
</evidence>
<evidence type="ECO:0000256" key="6">
    <source>
        <dbReference type="PIRSR" id="PIRSR037217-1"/>
    </source>
</evidence>
<feature type="binding site" evidence="7">
    <location>
        <position position="180"/>
    </location>
    <ligand>
        <name>Zn(2+)</name>
        <dbReference type="ChEBI" id="CHEBI:29105"/>
        <label>1</label>
    </ligand>
</feature>
<dbReference type="PIRSF" id="PIRSF037217">
    <property type="entry name" value="Carboxypeptidase_S"/>
    <property type="match status" value="1"/>
</dbReference>
<dbReference type="GO" id="GO:0004181">
    <property type="term" value="F:metallocarboxypeptidase activity"/>
    <property type="evidence" value="ECO:0007669"/>
    <property type="project" value="InterPro"/>
</dbReference>
<feature type="binding site" evidence="7">
    <location>
        <position position="216"/>
    </location>
    <ligand>
        <name>Zn(2+)</name>
        <dbReference type="ChEBI" id="CHEBI:29105"/>
        <label>1</label>
    </ligand>
</feature>
<evidence type="ECO:0000313" key="10">
    <source>
        <dbReference type="Proteomes" id="UP000094285"/>
    </source>
</evidence>